<evidence type="ECO:0000256" key="1">
    <source>
        <dbReference type="ARBA" id="ARBA00003041"/>
    </source>
</evidence>
<comment type="caution">
    <text evidence="10">The sequence shown here is derived from an EMBL/GenBank/DDBJ whole genome shotgun (WGS) entry which is preliminary data.</text>
</comment>
<feature type="domain" description="Flagellar assembly protein FliH/Type III secretion system HrpE" evidence="9">
    <location>
        <begin position="130"/>
        <end position="254"/>
    </location>
</feature>
<dbReference type="GO" id="GO:0015031">
    <property type="term" value="P:protein transport"/>
    <property type="evidence" value="ECO:0007669"/>
    <property type="project" value="UniProtKB-KW"/>
</dbReference>
<organism evidence="10 11">
    <name type="scientific">Helicobacter didelphidarum</name>
    <dbReference type="NCBI Taxonomy" id="2040648"/>
    <lineage>
        <taxon>Bacteria</taxon>
        <taxon>Pseudomonadati</taxon>
        <taxon>Campylobacterota</taxon>
        <taxon>Epsilonproteobacteria</taxon>
        <taxon>Campylobacterales</taxon>
        <taxon>Helicobacteraceae</taxon>
        <taxon>Helicobacter</taxon>
    </lineage>
</organism>
<keyword evidence="10" id="KW-0969">Cilium</keyword>
<keyword evidence="6" id="KW-0653">Protein transport</keyword>
<protein>
    <recommendedName>
        <fullName evidence="3">Flagellar assembly protein FliH</fullName>
    </recommendedName>
</protein>
<evidence type="ECO:0000259" key="9">
    <source>
        <dbReference type="Pfam" id="PF02108"/>
    </source>
</evidence>
<accession>A0A3D8IQU0</accession>
<dbReference type="RefSeq" id="WP_115542279.1">
    <property type="nucleotide sequence ID" value="NZ_NXLQ01000002.1"/>
</dbReference>
<dbReference type="Proteomes" id="UP000256379">
    <property type="component" value="Unassembled WGS sequence"/>
</dbReference>
<evidence type="ECO:0000313" key="10">
    <source>
        <dbReference type="EMBL" id="RDU66984.1"/>
    </source>
</evidence>
<keyword evidence="10" id="KW-0282">Flagellum</keyword>
<dbReference type="PANTHER" id="PTHR34982:SF1">
    <property type="entry name" value="FLAGELLAR ASSEMBLY PROTEIN FLIH"/>
    <property type="match status" value="1"/>
</dbReference>
<dbReference type="NCBIfam" id="NF005196">
    <property type="entry name" value="PRK06669.1-1"/>
    <property type="match status" value="1"/>
</dbReference>
<dbReference type="InterPro" id="IPR051472">
    <property type="entry name" value="T3SS_Stator/FliH"/>
</dbReference>
<feature type="coiled-coil region" evidence="8">
    <location>
        <begin position="139"/>
        <end position="166"/>
    </location>
</feature>
<dbReference type="OrthoDB" id="5347569at2"/>
<name>A0A3D8IQU0_9HELI</name>
<evidence type="ECO:0000256" key="4">
    <source>
        <dbReference type="ARBA" id="ARBA00022448"/>
    </source>
</evidence>
<dbReference type="Pfam" id="PF02108">
    <property type="entry name" value="FliH"/>
    <property type="match status" value="1"/>
</dbReference>
<keyword evidence="4" id="KW-0813">Transport</keyword>
<evidence type="ECO:0000256" key="5">
    <source>
        <dbReference type="ARBA" id="ARBA00022795"/>
    </source>
</evidence>
<comment type="similarity">
    <text evidence="2">Belongs to the FliH family.</text>
</comment>
<evidence type="ECO:0000256" key="8">
    <source>
        <dbReference type="SAM" id="Coils"/>
    </source>
</evidence>
<evidence type="ECO:0000256" key="2">
    <source>
        <dbReference type="ARBA" id="ARBA00006602"/>
    </source>
</evidence>
<evidence type="ECO:0000313" key="11">
    <source>
        <dbReference type="Proteomes" id="UP000256379"/>
    </source>
</evidence>
<reference evidence="10 11" key="1">
    <citation type="submission" date="2018-04" db="EMBL/GenBank/DDBJ databases">
        <title>Novel Campyloabacter and Helicobacter Species and Strains.</title>
        <authorList>
            <person name="Mannion A.J."/>
            <person name="Shen Z."/>
            <person name="Fox J.G."/>
        </authorList>
    </citation>
    <scope>NUCLEOTIDE SEQUENCE [LARGE SCALE GENOMIC DNA]</scope>
    <source>
        <strain evidence="10 11">MIT 17-337</strain>
    </source>
</reference>
<dbReference type="GO" id="GO:0044781">
    <property type="term" value="P:bacterial-type flagellum organization"/>
    <property type="evidence" value="ECO:0007669"/>
    <property type="project" value="UniProtKB-KW"/>
</dbReference>
<dbReference type="PANTHER" id="PTHR34982">
    <property type="entry name" value="YOP PROTEINS TRANSLOCATION PROTEIN L"/>
    <property type="match status" value="1"/>
</dbReference>
<evidence type="ECO:0000256" key="7">
    <source>
        <dbReference type="ARBA" id="ARBA00023225"/>
    </source>
</evidence>
<dbReference type="EMBL" id="NXLQ01000002">
    <property type="protein sequence ID" value="RDU66984.1"/>
    <property type="molecule type" value="Genomic_DNA"/>
</dbReference>
<dbReference type="GO" id="GO:0005829">
    <property type="term" value="C:cytosol"/>
    <property type="evidence" value="ECO:0007669"/>
    <property type="project" value="TreeGrafter"/>
</dbReference>
<proteinExistence type="inferred from homology"/>
<evidence type="ECO:0000256" key="3">
    <source>
        <dbReference type="ARBA" id="ARBA00016507"/>
    </source>
</evidence>
<dbReference type="InterPro" id="IPR018035">
    <property type="entry name" value="Flagellar_FliH/T3SS_HrpE"/>
</dbReference>
<keyword evidence="8" id="KW-0175">Coiled coil</keyword>
<sequence>MLSRNHNLIQEEQIGDHIVNKYEFKSIEQMNTQPLRQKMEISASEEATTEITQNGQTTTLVNSLEKELIEKLLHKSDELSGNLAKLEMQVEKSQTAMQEAVEKAREESYKLGVEEGKNELRETLETEINQERDKIIQSLITLENTLKQSQTHLEALEKELSSIAIDMAKEVIVKEIEENSQKVALELTKALLSNIMDATQVSIKVNPIDYVYLKENLKNREKIQIEADNAVSRGGVVITSNLGNLDGNVMSRYKMLKQSVLDNLQD</sequence>
<gene>
    <name evidence="10" type="ORF">CQA53_01595</name>
</gene>
<keyword evidence="7" id="KW-1006">Bacterial flagellum protein export</keyword>
<keyword evidence="10" id="KW-0966">Cell projection</keyword>
<evidence type="ECO:0000256" key="6">
    <source>
        <dbReference type="ARBA" id="ARBA00022927"/>
    </source>
</evidence>
<keyword evidence="11" id="KW-1185">Reference proteome</keyword>
<keyword evidence="5" id="KW-1005">Bacterial flagellum biogenesis</keyword>
<dbReference type="AlphaFoldDB" id="A0A3D8IQU0"/>
<comment type="function">
    <text evidence="1">Needed for flagellar regrowth and assembly.</text>
</comment>
<feature type="coiled-coil region" evidence="8">
    <location>
        <begin position="69"/>
        <end position="103"/>
    </location>
</feature>